<accession>A0A662DBR6</accession>
<sequence length="53" mass="6345">PYNSWRTALHFIAQGKIKIKPLISHRFRIDEVSEVFKSISYNRGKYNKVLFTF</sequence>
<dbReference type="Proteomes" id="UP000267654">
    <property type="component" value="Unassembled WGS sequence"/>
</dbReference>
<evidence type="ECO:0000313" key="1">
    <source>
        <dbReference type="EMBL" id="RLE11781.1"/>
    </source>
</evidence>
<reference evidence="1 2" key="1">
    <citation type="submission" date="2018-06" db="EMBL/GenBank/DDBJ databases">
        <title>Extensive metabolic versatility and redundancy in microbially diverse, dynamic hydrothermal sediments.</title>
        <authorList>
            <person name="Dombrowski N."/>
            <person name="Teske A."/>
            <person name="Baker B.J."/>
        </authorList>
    </citation>
    <scope>NUCLEOTIDE SEQUENCE [LARGE SCALE GENOMIC DNA]</scope>
    <source>
        <strain evidence="1">B19_G9</strain>
    </source>
</reference>
<proteinExistence type="predicted"/>
<dbReference type="Gene3D" id="3.90.180.10">
    <property type="entry name" value="Medium-chain alcohol dehydrogenases, catalytic domain"/>
    <property type="match status" value="1"/>
</dbReference>
<protein>
    <submittedName>
        <fullName evidence="1">Galactitol-1-phosphate 5-dehydrogenase</fullName>
    </submittedName>
</protein>
<comment type="caution">
    <text evidence="1">The sequence shown here is derived from an EMBL/GenBank/DDBJ whole genome shotgun (WGS) entry which is preliminary data.</text>
</comment>
<feature type="non-terminal residue" evidence="1">
    <location>
        <position position="1"/>
    </location>
</feature>
<gene>
    <name evidence="1" type="ORF">DRI96_05620</name>
</gene>
<evidence type="ECO:0000313" key="2">
    <source>
        <dbReference type="Proteomes" id="UP000267654"/>
    </source>
</evidence>
<dbReference type="EMBL" id="QMQB01000213">
    <property type="protein sequence ID" value="RLE11781.1"/>
    <property type="molecule type" value="Genomic_DNA"/>
</dbReference>
<dbReference type="AlphaFoldDB" id="A0A662DBR6"/>
<organism evidence="1 2">
    <name type="scientific">Aerophobetes bacterium</name>
    <dbReference type="NCBI Taxonomy" id="2030807"/>
    <lineage>
        <taxon>Bacteria</taxon>
        <taxon>Candidatus Aerophobota</taxon>
    </lineage>
</organism>
<name>A0A662DBR6_UNCAE</name>